<dbReference type="Proteomes" id="UP000254461">
    <property type="component" value="Unassembled WGS sequence"/>
</dbReference>
<evidence type="ECO:0000256" key="6">
    <source>
        <dbReference type="ARBA" id="ARBA00022989"/>
    </source>
</evidence>
<keyword evidence="5 11" id="KW-0067">ATP-binding</keyword>
<dbReference type="AlphaFoldDB" id="A0A380JQB2"/>
<dbReference type="Pfam" id="PF00664">
    <property type="entry name" value="ABC_membrane"/>
    <property type="match status" value="1"/>
</dbReference>
<evidence type="ECO:0000256" key="2">
    <source>
        <dbReference type="ARBA" id="ARBA00022448"/>
    </source>
</evidence>
<organism evidence="11 12">
    <name type="scientific">Streptococcus equi subsp. equi</name>
    <dbReference type="NCBI Taxonomy" id="148942"/>
    <lineage>
        <taxon>Bacteria</taxon>
        <taxon>Bacillati</taxon>
        <taxon>Bacillota</taxon>
        <taxon>Bacilli</taxon>
        <taxon>Lactobacillales</taxon>
        <taxon>Streptococcaceae</taxon>
        <taxon>Streptococcus</taxon>
    </lineage>
</organism>
<dbReference type="PANTHER" id="PTHR43394:SF1">
    <property type="entry name" value="ATP-BINDING CASSETTE SUB-FAMILY B MEMBER 10, MITOCHONDRIAL"/>
    <property type="match status" value="1"/>
</dbReference>
<gene>
    <name evidence="11" type="primary">yheH_2</name>
    <name evidence="11" type="ORF">NCTC12092_01092</name>
</gene>
<dbReference type="InterPro" id="IPR011527">
    <property type="entry name" value="ABC1_TM_dom"/>
</dbReference>
<keyword evidence="4" id="KW-0547">Nucleotide-binding</keyword>
<dbReference type="GO" id="GO:0005886">
    <property type="term" value="C:plasma membrane"/>
    <property type="evidence" value="ECO:0007669"/>
    <property type="project" value="UniProtKB-SubCell"/>
</dbReference>
<dbReference type="GO" id="GO:0005524">
    <property type="term" value="F:ATP binding"/>
    <property type="evidence" value="ECO:0007669"/>
    <property type="project" value="UniProtKB-KW"/>
</dbReference>
<accession>A0A380JQB2</accession>
<dbReference type="SUPFAM" id="SSF52540">
    <property type="entry name" value="P-loop containing nucleoside triphosphate hydrolases"/>
    <property type="match status" value="1"/>
</dbReference>
<evidence type="ECO:0000256" key="8">
    <source>
        <dbReference type="SAM" id="Phobius"/>
    </source>
</evidence>
<dbReference type="InterPro" id="IPR039421">
    <property type="entry name" value="Type_1_exporter"/>
</dbReference>
<keyword evidence="7 8" id="KW-0472">Membrane</keyword>
<evidence type="ECO:0000256" key="3">
    <source>
        <dbReference type="ARBA" id="ARBA00022692"/>
    </source>
</evidence>
<sequence>MTLFIKLIKEIKAVTLAFSLAIGFLLVATAGGQMAPLLLQQTIDHYLTPIARGKEIPIEGFQRLLLLYLLLIVITAVLRYISYRMLVYSSNRIVANLRNRAFNVMQRLPIAYFDHQPAGKIATRIVNDTETLKNQFYDNLLSQIIVSASQIVFIYVVMIYLDVKSGLLLLLIMPLFYGMQWLYKSLTDQPMKDFYQARSAVNTQVNETMNGVSIIQLYHQEDTILEEFEEQIHQMKTADDRIIFAESVASWTLTELVKYGMIAAILAVIGYQFLQGRSGITVGKLFIYVNYLMRLFDLLSMLVRQLPNIQRSTATGTRLMKLLEAQTEPDKARAIELTDGTVDFTKVYFAYENGKTVLSDITIHADKGETVALVGHTGSGKSSIMNLLYRFYDVQSGLITIDGQNIQEYSRESLRSQMGIVLQDPYLFTGTIASNITMGNPAYSDQDILEALEKVGASSMVARLEKGIHEPVYEKGASYSSGERQLIAFARTLIADPKILILDEATSHIDTETEDIIQQAMEVLKKGRTTFIIAHRLSTIQSANQILVLDKGRIVERGTHQELLDQQGIYAEMSKLQEKVAVQ</sequence>
<evidence type="ECO:0000256" key="5">
    <source>
        <dbReference type="ARBA" id="ARBA00022840"/>
    </source>
</evidence>
<dbReference type="CDD" id="cd03254">
    <property type="entry name" value="ABCC_Glucan_exporter_like"/>
    <property type="match status" value="1"/>
</dbReference>
<dbReference type="InterPro" id="IPR036640">
    <property type="entry name" value="ABC1_TM_sf"/>
</dbReference>
<dbReference type="RefSeq" id="WP_115250997.1">
    <property type="nucleotide sequence ID" value="NZ_UHFF01000002.1"/>
</dbReference>
<keyword evidence="2" id="KW-0813">Transport</keyword>
<dbReference type="GO" id="GO:0016887">
    <property type="term" value="F:ATP hydrolysis activity"/>
    <property type="evidence" value="ECO:0007669"/>
    <property type="project" value="InterPro"/>
</dbReference>
<evidence type="ECO:0000256" key="1">
    <source>
        <dbReference type="ARBA" id="ARBA00004651"/>
    </source>
</evidence>
<dbReference type="PANTHER" id="PTHR43394">
    <property type="entry name" value="ATP-DEPENDENT PERMEASE MDL1, MITOCHONDRIAL"/>
    <property type="match status" value="1"/>
</dbReference>
<dbReference type="SMART" id="SM00382">
    <property type="entry name" value="AAA"/>
    <property type="match status" value="1"/>
</dbReference>
<evidence type="ECO:0000259" key="9">
    <source>
        <dbReference type="PROSITE" id="PS50893"/>
    </source>
</evidence>
<reference evidence="11 12" key="1">
    <citation type="submission" date="2018-06" db="EMBL/GenBank/DDBJ databases">
        <authorList>
            <consortium name="Pathogen Informatics"/>
            <person name="Doyle S."/>
        </authorList>
    </citation>
    <scope>NUCLEOTIDE SEQUENCE [LARGE SCALE GENOMIC DNA]</scope>
    <source>
        <strain evidence="11 12">NCTC12092</strain>
    </source>
</reference>
<dbReference type="PROSITE" id="PS00211">
    <property type="entry name" value="ABC_TRANSPORTER_1"/>
    <property type="match status" value="1"/>
</dbReference>
<name>A0A380JQB2_9STRE</name>
<evidence type="ECO:0000256" key="7">
    <source>
        <dbReference type="ARBA" id="ARBA00023136"/>
    </source>
</evidence>
<keyword evidence="3 8" id="KW-0812">Transmembrane</keyword>
<dbReference type="Pfam" id="PF00005">
    <property type="entry name" value="ABC_tran"/>
    <property type="match status" value="1"/>
</dbReference>
<evidence type="ECO:0000313" key="11">
    <source>
        <dbReference type="EMBL" id="SUN46549.1"/>
    </source>
</evidence>
<keyword evidence="11" id="KW-0378">Hydrolase</keyword>
<dbReference type="InterPro" id="IPR027417">
    <property type="entry name" value="P-loop_NTPase"/>
</dbReference>
<feature type="domain" description="ABC transporter" evidence="9">
    <location>
        <begin position="342"/>
        <end position="576"/>
    </location>
</feature>
<feature type="domain" description="ABC transmembrane type-1" evidence="10">
    <location>
        <begin position="20"/>
        <end position="311"/>
    </location>
</feature>
<evidence type="ECO:0000256" key="4">
    <source>
        <dbReference type="ARBA" id="ARBA00022741"/>
    </source>
</evidence>
<dbReference type="Gene3D" id="3.40.50.300">
    <property type="entry name" value="P-loop containing nucleotide triphosphate hydrolases"/>
    <property type="match status" value="1"/>
</dbReference>
<protein>
    <submittedName>
        <fullName evidence="11">ABC transporter ATP-binding membrane protein</fullName>
        <ecNumber evidence="11">3.6.3.-</ecNumber>
    </submittedName>
</protein>
<dbReference type="InterPro" id="IPR003439">
    <property type="entry name" value="ABC_transporter-like_ATP-bd"/>
</dbReference>
<dbReference type="EC" id="3.6.3.-" evidence="11"/>
<feature type="transmembrane region" description="Helical" evidence="8">
    <location>
        <begin position="64"/>
        <end position="82"/>
    </location>
</feature>
<dbReference type="Gene3D" id="1.20.1560.10">
    <property type="entry name" value="ABC transporter type 1, transmembrane domain"/>
    <property type="match status" value="1"/>
</dbReference>
<dbReference type="GO" id="GO:0015421">
    <property type="term" value="F:ABC-type oligopeptide transporter activity"/>
    <property type="evidence" value="ECO:0007669"/>
    <property type="project" value="TreeGrafter"/>
</dbReference>
<evidence type="ECO:0000313" key="12">
    <source>
        <dbReference type="Proteomes" id="UP000254461"/>
    </source>
</evidence>
<dbReference type="SUPFAM" id="SSF90123">
    <property type="entry name" value="ABC transporter transmembrane region"/>
    <property type="match status" value="1"/>
</dbReference>
<dbReference type="InterPro" id="IPR017871">
    <property type="entry name" value="ABC_transporter-like_CS"/>
</dbReference>
<keyword evidence="6 8" id="KW-1133">Transmembrane helix</keyword>
<dbReference type="CDD" id="cd18544">
    <property type="entry name" value="ABC_6TM_TmrA_like"/>
    <property type="match status" value="1"/>
</dbReference>
<dbReference type="PROSITE" id="PS50893">
    <property type="entry name" value="ABC_TRANSPORTER_2"/>
    <property type="match status" value="1"/>
</dbReference>
<dbReference type="EMBL" id="UHFF01000002">
    <property type="protein sequence ID" value="SUN46549.1"/>
    <property type="molecule type" value="Genomic_DNA"/>
</dbReference>
<evidence type="ECO:0000259" key="10">
    <source>
        <dbReference type="PROSITE" id="PS50929"/>
    </source>
</evidence>
<proteinExistence type="predicted"/>
<dbReference type="InterPro" id="IPR003593">
    <property type="entry name" value="AAA+_ATPase"/>
</dbReference>
<comment type="subcellular location">
    <subcellularLocation>
        <location evidence="1">Cell membrane</location>
        <topology evidence="1">Multi-pass membrane protein</topology>
    </subcellularLocation>
</comment>
<dbReference type="FunFam" id="3.40.50.300:FF:000287">
    <property type="entry name" value="Multidrug ABC transporter ATP-binding protein"/>
    <property type="match status" value="1"/>
</dbReference>
<dbReference type="PROSITE" id="PS50929">
    <property type="entry name" value="ABC_TM1F"/>
    <property type="match status" value="1"/>
</dbReference>